<dbReference type="InterPro" id="IPR020807">
    <property type="entry name" value="PKS_DH"/>
</dbReference>
<dbReference type="Pfam" id="PF23114">
    <property type="entry name" value="NAD-bd_HRPKS_sdrA"/>
    <property type="match status" value="1"/>
</dbReference>
<dbReference type="Gene3D" id="1.10.1200.10">
    <property type="entry name" value="ACP-like"/>
    <property type="match status" value="1"/>
</dbReference>
<dbReference type="InterPro" id="IPR029063">
    <property type="entry name" value="SAM-dependent_MTases_sf"/>
</dbReference>
<dbReference type="Pfam" id="PF16197">
    <property type="entry name" value="KAsynt_C_assoc"/>
    <property type="match status" value="1"/>
</dbReference>
<dbReference type="InterPro" id="IPR016039">
    <property type="entry name" value="Thiolase-like"/>
</dbReference>
<evidence type="ECO:0000259" key="10">
    <source>
        <dbReference type="PROSITE" id="PS50075"/>
    </source>
</evidence>
<dbReference type="SUPFAM" id="SSF51735">
    <property type="entry name" value="NAD(P)-binding Rossmann-fold domains"/>
    <property type="match status" value="2"/>
</dbReference>
<dbReference type="PROSITE" id="PS52004">
    <property type="entry name" value="KS3_2"/>
    <property type="match status" value="1"/>
</dbReference>
<evidence type="ECO:0000259" key="12">
    <source>
        <dbReference type="PROSITE" id="PS52019"/>
    </source>
</evidence>
<dbReference type="InterPro" id="IPR032821">
    <property type="entry name" value="PKS_assoc"/>
</dbReference>
<keyword evidence="9" id="KW-0472">Membrane</keyword>
<dbReference type="GO" id="GO:0030639">
    <property type="term" value="P:polyketide biosynthetic process"/>
    <property type="evidence" value="ECO:0007669"/>
    <property type="project" value="UniProtKB-ARBA"/>
</dbReference>
<evidence type="ECO:0000256" key="2">
    <source>
        <dbReference type="ARBA" id="ARBA00022553"/>
    </source>
</evidence>
<dbReference type="SUPFAM" id="SSF47336">
    <property type="entry name" value="ACP-like"/>
    <property type="match status" value="1"/>
</dbReference>
<dbReference type="InterPro" id="IPR049552">
    <property type="entry name" value="PKS_DH_N"/>
</dbReference>
<name>A0A7C8ISG1_9PEZI</name>
<dbReference type="InterPro" id="IPR056501">
    <property type="entry name" value="NAD-bd_HRPKS_sdrA"/>
</dbReference>
<dbReference type="InterPro" id="IPR006162">
    <property type="entry name" value="Ppantetheine_attach_site"/>
</dbReference>
<dbReference type="InterPro" id="IPR013217">
    <property type="entry name" value="Methyltransf_12"/>
</dbReference>
<dbReference type="InterPro" id="IPR020843">
    <property type="entry name" value="ER"/>
</dbReference>
<keyword evidence="2" id="KW-0597">Phosphoprotein</keyword>
<dbReference type="GO" id="GO:0004312">
    <property type="term" value="F:fatty acid synthase activity"/>
    <property type="evidence" value="ECO:0007669"/>
    <property type="project" value="TreeGrafter"/>
</dbReference>
<dbReference type="InterPro" id="IPR011032">
    <property type="entry name" value="GroES-like_sf"/>
</dbReference>
<reference evidence="13 14" key="1">
    <citation type="submission" date="2019-12" db="EMBL/GenBank/DDBJ databases">
        <title>Draft genome sequence of the ascomycete Xylaria multiplex DSM 110363.</title>
        <authorList>
            <person name="Buettner E."/>
            <person name="Kellner H."/>
        </authorList>
    </citation>
    <scope>NUCLEOTIDE SEQUENCE [LARGE SCALE GENOMIC DNA]</scope>
    <source>
        <strain evidence="13 14">DSM 110363</strain>
    </source>
</reference>
<dbReference type="InterPro" id="IPR009081">
    <property type="entry name" value="PP-bd_ACP"/>
</dbReference>
<dbReference type="Pfam" id="PF14765">
    <property type="entry name" value="PS-DH"/>
    <property type="match status" value="1"/>
</dbReference>
<evidence type="ECO:0000313" key="14">
    <source>
        <dbReference type="Proteomes" id="UP000481858"/>
    </source>
</evidence>
<dbReference type="InterPro" id="IPR014043">
    <property type="entry name" value="Acyl_transferase_dom"/>
</dbReference>
<dbReference type="InterPro" id="IPR020806">
    <property type="entry name" value="PKS_PP-bd"/>
</dbReference>
<dbReference type="SUPFAM" id="SSF52151">
    <property type="entry name" value="FabD/lysophospholipase-like"/>
    <property type="match status" value="1"/>
</dbReference>
<dbReference type="InParanoid" id="A0A7C8ISG1"/>
<feature type="region of interest" description="N-terminal hotdog fold" evidence="8">
    <location>
        <begin position="983"/>
        <end position="1129"/>
    </location>
</feature>
<keyword evidence="14" id="KW-1185">Reference proteome</keyword>
<dbReference type="OrthoDB" id="329835at2759"/>
<feature type="active site" description="Proton donor; for dehydratase activity" evidence="8">
    <location>
        <position position="1207"/>
    </location>
</feature>
<dbReference type="PANTHER" id="PTHR43775:SF29">
    <property type="entry name" value="ASPERFURANONE POLYKETIDE SYNTHASE AFOG-RELATED"/>
    <property type="match status" value="1"/>
</dbReference>
<dbReference type="InterPro" id="IPR016035">
    <property type="entry name" value="Acyl_Trfase/lysoPLipase"/>
</dbReference>
<dbReference type="InterPro" id="IPR013154">
    <property type="entry name" value="ADH-like_N"/>
</dbReference>
<dbReference type="InterPro" id="IPR036736">
    <property type="entry name" value="ACP-like_sf"/>
</dbReference>
<feature type="transmembrane region" description="Helical" evidence="9">
    <location>
        <begin position="2495"/>
        <end position="2517"/>
    </location>
</feature>
<feature type="domain" description="PKS/mFAS DH" evidence="12">
    <location>
        <begin position="983"/>
        <end position="1303"/>
    </location>
</feature>
<dbReference type="InterPro" id="IPR014031">
    <property type="entry name" value="Ketoacyl_synth_C"/>
</dbReference>
<keyword evidence="9" id="KW-1133">Transmembrane helix</keyword>
<dbReference type="GO" id="GO:1901336">
    <property type="term" value="P:lactone biosynthetic process"/>
    <property type="evidence" value="ECO:0007669"/>
    <property type="project" value="UniProtKB-ARBA"/>
</dbReference>
<evidence type="ECO:0000256" key="6">
    <source>
        <dbReference type="ARBA" id="ARBA00023268"/>
    </source>
</evidence>
<dbReference type="Gene3D" id="3.40.50.720">
    <property type="entry name" value="NAD(P)-binding Rossmann-like Domain"/>
    <property type="match status" value="1"/>
</dbReference>
<feature type="active site" description="Proton acceptor; for dehydratase activity" evidence="8">
    <location>
        <position position="1015"/>
    </location>
</feature>
<evidence type="ECO:0000256" key="8">
    <source>
        <dbReference type="PROSITE-ProRule" id="PRU01363"/>
    </source>
</evidence>
<dbReference type="Gene3D" id="3.40.50.150">
    <property type="entry name" value="Vaccinia Virus protein VP39"/>
    <property type="match status" value="1"/>
</dbReference>
<dbReference type="GO" id="GO:0006633">
    <property type="term" value="P:fatty acid biosynthetic process"/>
    <property type="evidence" value="ECO:0007669"/>
    <property type="project" value="TreeGrafter"/>
</dbReference>
<dbReference type="Proteomes" id="UP000481858">
    <property type="component" value="Unassembled WGS sequence"/>
</dbReference>
<organism evidence="13 14">
    <name type="scientific">Xylaria multiplex</name>
    <dbReference type="NCBI Taxonomy" id="323545"/>
    <lineage>
        <taxon>Eukaryota</taxon>
        <taxon>Fungi</taxon>
        <taxon>Dikarya</taxon>
        <taxon>Ascomycota</taxon>
        <taxon>Pezizomycotina</taxon>
        <taxon>Sordariomycetes</taxon>
        <taxon>Xylariomycetidae</taxon>
        <taxon>Xylariales</taxon>
        <taxon>Xylariaceae</taxon>
        <taxon>Xylaria</taxon>
    </lineage>
</organism>
<keyword evidence="3" id="KW-0808">Transferase</keyword>
<dbReference type="CDD" id="cd02440">
    <property type="entry name" value="AdoMet_MTases"/>
    <property type="match status" value="1"/>
</dbReference>
<dbReference type="Gene3D" id="3.40.47.10">
    <property type="match status" value="1"/>
</dbReference>
<sequence>MENDIAIVGVSFKMPQDAVNEASLWKILEKKESVMTEWPASRANLESFYDTDSTHSNKILPCSMRTFFSIAAKEAAAMDPEHRLTLEASYRAFENAGITVESLKGSRTAVFAASSSDDYYQMSVKDTESLARPTISGWAKTMLANRVSWYFDLQGPSVHVDTACSGSMTALHMACQTLLAGGVSAALVAGANMLLGPDSAIMLANGGYLSPDSVCYSFDDRANGYARGEGVVVIIIKPVADAIRDGNMIRAVIRASGANQNGRTAIMTQPSSDAQEQLIREVYQRAGIGFESTRFFEAHGTGTVVGDPAEMTAVGRVFGSCRSSEQPLYVGSIKSNIGHLEGSSGLAGIVKSMLILEKGVITPNAFFERLNPEIYAERYHVAVPTECVPWPTKGLRRVSVNSFGFGGSNAHVVMDDALHYLRSRGLKGNHCTVEHSADHDQNLLVINNKGTYRDNIVHNVTENGASDPFEDLVANGKIINPDSSYPQSQQLGGMNRADTALQAMNIASLRNICSMHIDQTRPDPHLSYRLLVWSAADEDTLKAMVNGYQSYWSSSKTLGSVELDKLAYTLASRRSFMLWRSFAIVTPDALRDHRLNTCISPATWVRSSTDVTAAFVFTGQGAQYTRMGLELIHYPVFRDVLKRFDSILNDLGCDWSVIDELNKCERIDLPRYSQPLCTALQLALVELLKSFGVVPGAVIGHSSGEIAAAYTAGGLSMTSACKVAYYRGIVADRVARRMKVPGAMLAANVPSHQMRSYLEAVLPLDLSKDISVACINSPSNSTLSGPAHILHQVKAQLDEDGIFAQLLNTGVPYHSQSMAIIAGEYRELLGTLESRKDQGATAISMFSSVSGQSISSLALLSDSHYWVDNLVSPVQFSTALAALVEGDLSTMYRSNLISDLIEVGSHPALRRPVRDTLSQLKNCHLFCRGFSVSVNSANGRPTDPAENPIFAVDCPEYPFNHSVAYWREPRLSRDYRLRGSAPVDSLGARSSDWNPLEPRWRKFLSIESTAWTKDHVVLDSYLYPGTGMIIMALEAAKQVYSKNRNIAGYKVKEARFLNPIVVGETEEESTEVIVQLQPIQASYEKESLWSKVKIMSCTEGRFTECFQASVQVQYVEELTSEVDAGLEEQLWTERIVDRFKRAAQICNRTIGRQAFYEHHHNAGNSYGETFRLLDDICWDGDATASARIHLTPASHTTASLTHPAVLDCALQLLLAQATKGLSEELSTFVPNTISNMWIAAEGWQPPQTPLLRILAETSGNSTSDNIEASIHILAENIAPFHEQKLLCSIGKVTMSPVSGRQQMSGGEFGLLHTIQWKPQLSMMNPQEQQSILCSHLLTKDKASLGKFRFVLEPLLDRILCATMAGLTSEDQLQVPEPLRKYIQWMQYRVAHVLAIDAIRDEDITSQCLEAQIREVEELYPPWNIFPAIARNLRSILIGETDPLRIAFETGLAEAFYTDIFEMSCDNNFRTLLDLLSHENPTLRILEVGAGTGGITNHVLSTLKSFEASTGGMRFSEYVFTDISPSFFEDKSALEQGLGEMSYDVVIAGCVLHATRDVKKTLSYLRSMLKPGGRLLYLEVVVPDNVITNFAFGVLPGWWSSVEEFRSLSPVMTEDQWNLVLRDSGFSGNDVILRDHENTADHIFSTMLSTRSELSTDDSTSDLRQLIVVQKQHDSAVLHLFDSIQDLDRHWQVEVLTLENVKDYQLSVEDVVVSMLEFRNPLLTDISETDYLALKGMLGRARNLLWITAARPESDRGPELGTAQGFLRSIRSENAEKRIVTLAIEDDLPYSSGYSVYMECVGKVIKTAFQLGADEVEYRVRDDTLEFVEDLHHDDLGPYDVEIQLKACALNFRDVFVALGRLPGKGLGYDCAGVVTRVGSSCNPTLIKPGDRVCGGSFGCMRTYPRIHISTLAKIPETLSLEAATSFITPGITAYYSLVKIARLRKEDKILIHSAAGATGQMAVRVAQMIGAEIFATVGLDTKKDFLINEFGIPAENIFFSRDTTFARGIMRVTKGYGVDIVLNSLAGDSLRASWECMAPFGRFIEIGKTDIVENSGLPMAGFGRNVSFHAVDIHHIGISTPELAGKLFQETMSLLFDGVISHPQPLNCYSATEVELAFRHLQGGRSTGRVIVLFDDSYSVQKRLLERTQWQFKSDATYVIVGGLGGLGRAISKWMVDKGARNLMLLSRSGAASPAAAKLITELRERGATVAAPKCDAASAVSLAATLADCAAMPPIKGCINAAMALHDALFENMTYSQWQETINSKVQTSWNLHRLLPDSLDFFILLSSLSGIYGSISQPNYAAGCAFQDALARYRVEQGQTAVSLDLGWMRNIGVVAETAAYQQNRLIVYNMMPIDDSELMALLDLYCNPTASSPVQHSQLLVGPVTPVQCLQRGLDVSPLALRPLFASFSMLIGENKESSTVGAGSLPNFRMLFHQAVGAEQRAAVVVQGLTARLARAMAISIEDVVPSRHLSDYGVDSLMAMELRNWISRDFGAHLAVFDIMGTMTILAIGALVEERSEVVRNR</sequence>
<dbReference type="Pfam" id="PF08659">
    <property type="entry name" value="KR"/>
    <property type="match status" value="1"/>
</dbReference>
<dbReference type="Pfam" id="PF21089">
    <property type="entry name" value="PKS_DH_N"/>
    <property type="match status" value="1"/>
</dbReference>
<dbReference type="PANTHER" id="PTHR43775">
    <property type="entry name" value="FATTY ACID SYNTHASE"/>
    <property type="match status" value="1"/>
</dbReference>
<keyword evidence="9" id="KW-0812">Transmembrane</keyword>
<dbReference type="SMART" id="SM00822">
    <property type="entry name" value="PKS_KR"/>
    <property type="match status" value="1"/>
</dbReference>
<gene>
    <name evidence="13" type="ORF">GQX73_g8174</name>
</gene>
<dbReference type="InterPro" id="IPR050091">
    <property type="entry name" value="PKS_NRPS_Biosynth_Enz"/>
</dbReference>
<accession>A0A7C8ISG1</accession>
<dbReference type="Pfam" id="PF00698">
    <property type="entry name" value="Acyl_transf_1"/>
    <property type="match status" value="1"/>
</dbReference>
<dbReference type="GO" id="GO:0031177">
    <property type="term" value="F:phosphopantetheine binding"/>
    <property type="evidence" value="ECO:0007669"/>
    <property type="project" value="InterPro"/>
</dbReference>
<proteinExistence type="predicted"/>
<dbReference type="InterPro" id="IPR013968">
    <property type="entry name" value="PKS_KR"/>
</dbReference>
<dbReference type="Pfam" id="PF02801">
    <property type="entry name" value="Ketoacyl-synt_C"/>
    <property type="match status" value="1"/>
</dbReference>
<feature type="domain" description="Ketosynthase family 3 (KS3)" evidence="11">
    <location>
        <begin position="2"/>
        <end position="416"/>
    </location>
</feature>
<dbReference type="InterPro" id="IPR057326">
    <property type="entry name" value="KR_dom"/>
</dbReference>
<dbReference type="PROSITE" id="PS00012">
    <property type="entry name" value="PHOSPHOPANTETHEINE"/>
    <property type="match status" value="1"/>
</dbReference>
<dbReference type="InterPro" id="IPR049900">
    <property type="entry name" value="PKS_mFAS_DH"/>
</dbReference>
<evidence type="ECO:0000256" key="7">
    <source>
        <dbReference type="ARBA" id="ARBA00023315"/>
    </source>
</evidence>
<dbReference type="SMART" id="SM00827">
    <property type="entry name" value="PKS_AT"/>
    <property type="match status" value="1"/>
</dbReference>
<dbReference type="CDD" id="cd05195">
    <property type="entry name" value="enoyl_red"/>
    <property type="match status" value="1"/>
</dbReference>
<dbReference type="InterPro" id="IPR042104">
    <property type="entry name" value="PKS_dehydratase_sf"/>
</dbReference>
<feature type="domain" description="Carrier" evidence="10">
    <location>
        <begin position="2444"/>
        <end position="2521"/>
    </location>
</feature>
<evidence type="ECO:0000256" key="1">
    <source>
        <dbReference type="ARBA" id="ARBA00022450"/>
    </source>
</evidence>
<dbReference type="Pfam" id="PF00550">
    <property type="entry name" value="PP-binding"/>
    <property type="match status" value="1"/>
</dbReference>
<dbReference type="InterPro" id="IPR036291">
    <property type="entry name" value="NAD(P)-bd_dom_sf"/>
</dbReference>
<dbReference type="InterPro" id="IPR016036">
    <property type="entry name" value="Malonyl_transacylase_ACP-bd"/>
</dbReference>
<evidence type="ECO:0000256" key="5">
    <source>
        <dbReference type="ARBA" id="ARBA00023002"/>
    </source>
</evidence>
<dbReference type="Gene3D" id="3.40.366.10">
    <property type="entry name" value="Malonyl-Coenzyme A Acyl Carrier Protein, domain 2"/>
    <property type="match status" value="1"/>
</dbReference>
<dbReference type="SMART" id="SM00826">
    <property type="entry name" value="PKS_DH"/>
    <property type="match status" value="1"/>
</dbReference>
<dbReference type="InterPro" id="IPR020841">
    <property type="entry name" value="PKS_Beta-ketoAc_synthase_dom"/>
</dbReference>
<dbReference type="SMART" id="SM00825">
    <property type="entry name" value="PKS_KS"/>
    <property type="match status" value="1"/>
</dbReference>
<protein>
    <submittedName>
        <fullName evidence="13">Uncharacterized protein</fullName>
    </submittedName>
</protein>
<dbReference type="Gene3D" id="3.90.180.10">
    <property type="entry name" value="Medium-chain alcohol dehydrogenases, catalytic domain"/>
    <property type="match status" value="1"/>
</dbReference>
<dbReference type="EMBL" id="WUBL01000116">
    <property type="protein sequence ID" value="KAF2965402.1"/>
    <property type="molecule type" value="Genomic_DNA"/>
</dbReference>
<keyword evidence="1" id="KW-0596">Phosphopantetheine</keyword>
<dbReference type="SMART" id="SM00823">
    <property type="entry name" value="PKS_PP"/>
    <property type="match status" value="1"/>
</dbReference>
<dbReference type="InterPro" id="IPR014030">
    <property type="entry name" value="Ketoacyl_synth_N"/>
</dbReference>
<keyword evidence="6" id="KW-0511">Multifunctional enzyme</keyword>
<dbReference type="GO" id="GO:0016491">
    <property type="term" value="F:oxidoreductase activity"/>
    <property type="evidence" value="ECO:0007669"/>
    <property type="project" value="UniProtKB-KW"/>
</dbReference>
<evidence type="ECO:0000256" key="4">
    <source>
        <dbReference type="ARBA" id="ARBA00022857"/>
    </source>
</evidence>
<dbReference type="Gene3D" id="3.10.129.110">
    <property type="entry name" value="Polyketide synthase dehydratase"/>
    <property type="match status" value="1"/>
</dbReference>
<dbReference type="SUPFAM" id="SSF50129">
    <property type="entry name" value="GroES-like"/>
    <property type="match status" value="1"/>
</dbReference>
<dbReference type="PROSITE" id="PS50075">
    <property type="entry name" value="CARRIER"/>
    <property type="match status" value="1"/>
</dbReference>
<evidence type="ECO:0000256" key="3">
    <source>
        <dbReference type="ARBA" id="ARBA00022679"/>
    </source>
</evidence>
<dbReference type="InterPro" id="IPR049551">
    <property type="entry name" value="PKS_DH_C"/>
</dbReference>
<dbReference type="CDD" id="cd00833">
    <property type="entry name" value="PKS"/>
    <property type="match status" value="1"/>
</dbReference>
<dbReference type="PROSITE" id="PS52019">
    <property type="entry name" value="PKS_MFAS_DH"/>
    <property type="match status" value="1"/>
</dbReference>
<dbReference type="Pfam" id="PF08240">
    <property type="entry name" value="ADH_N"/>
    <property type="match status" value="1"/>
</dbReference>
<evidence type="ECO:0000259" key="11">
    <source>
        <dbReference type="PROSITE" id="PS52004"/>
    </source>
</evidence>
<comment type="caution">
    <text evidence="13">The sequence shown here is derived from an EMBL/GenBank/DDBJ whole genome shotgun (WGS) entry which is preliminary data.</text>
</comment>
<keyword evidence="5" id="KW-0560">Oxidoreductase</keyword>
<feature type="region of interest" description="C-terminal hotdog fold" evidence="8">
    <location>
        <begin position="1147"/>
        <end position="1303"/>
    </location>
</feature>
<evidence type="ECO:0000313" key="13">
    <source>
        <dbReference type="EMBL" id="KAF2965402.1"/>
    </source>
</evidence>
<dbReference type="SUPFAM" id="SSF53901">
    <property type="entry name" value="Thiolase-like"/>
    <property type="match status" value="1"/>
</dbReference>
<evidence type="ECO:0000256" key="9">
    <source>
        <dbReference type="SAM" id="Phobius"/>
    </source>
</evidence>
<dbReference type="SMART" id="SM00829">
    <property type="entry name" value="PKS_ER"/>
    <property type="match status" value="1"/>
</dbReference>
<dbReference type="SUPFAM" id="SSF53335">
    <property type="entry name" value="S-adenosyl-L-methionine-dependent methyltransferases"/>
    <property type="match status" value="1"/>
</dbReference>
<keyword evidence="4" id="KW-0521">NADP</keyword>
<dbReference type="InterPro" id="IPR001227">
    <property type="entry name" value="Ac_transferase_dom_sf"/>
</dbReference>
<dbReference type="SUPFAM" id="SSF55048">
    <property type="entry name" value="Probable ACP-binding domain of malonyl-CoA ACP transacylase"/>
    <property type="match status" value="1"/>
</dbReference>
<dbReference type="Pfam" id="PF00109">
    <property type="entry name" value="ketoacyl-synt"/>
    <property type="match status" value="1"/>
</dbReference>
<dbReference type="Pfam" id="PF08242">
    <property type="entry name" value="Methyltransf_12"/>
    <property type="match status" value="1"/>
</dbReference>
<keyword evidence="7" id="KW-0012">Acyltransferase</keyword>
<dbReference type="FunFam" id="3.40.50.720:FF:000209">
    <property type="entry name" value="Polyketide synthase Pks12"/>
    <property type="match status" value="1"/>
</dbReference>
<dbReference type="Pfam" id="PF13602">
    <property type="entry name" value="ADH_zinc_N_2"/>
    <property type="match status" value="1"/>
</dbReference>